<dbReference type="AlphaFoldDB" id="A0ABD2MKL7"/>
<dbReference type="PROSITE" id="PS51450">
    <property type="entry name" value="LRR"/>
    <property type="match status" value="4"/>
</dbReference>
<dbReference type="SMART" id="SM00365">
    <property type="entry name" value="LRR_SD22"/>
    <property type="match status" value="4"/>
</dbReference>
<dbReference type="InterPro" id="IPR001611">
    <property type="entry name" value="Leu-rich_rpt"/>
</dbReference>
<dbReference type="Pfam" id="PF13855">
    <property type="entry name" value="LRR_8"/>
    <property type="match status" value="2"/>
</dbReference>
<keyword evidence="2" id="KW-0677">Repeat</keyword>
<name>A0ABD2MKL7_9CUCU</name>
<organism evidence="3 4">
    <name type="scientific">Cryptolaemus montrouzieri</name>
    <dbReference type="NCBI Taxonomy" id="559131"/>
    <lineage>
        <taxon>Eukaryota</taxon>
        <taxon>Metazoa</taxon>
        <taxon>Ecdysozoa</taxon>
        <taxon>Arthropoda</taxon>
        <taxon>Hexapoda</taxon>
        <taxon>Insecta</taxon>
        <taxon>Pterygota</taxon>
        <taxon>Neoptera</taxon>
        <taxon>Endopterygota</taxon>
        <taxon>Coleoptera</taxon>
        <taxon>Polyphaga</taxon>
        <taxon>Cucujiformia</taxon>
        <taxon>Coccinelloidea</taxon>
        <taxon>Coccinellidae</taxon>
        <taxon>Scymninae</taxon>
        <taxon>Scymnini</taxon>
        <taxon>Cryptolaemus</taxon>
    </lineage>
</organism>
<reference evidence="3 4" key="1">
    <citation type="journal article" date="2021" name="BMC Biol.">
        <title>Horizontally acquired antibacterial genes associated with adaptive radiation of ladybird beetles.</title>
        <authorList>
            <person name="Li H.S."/>
            <person name="Tang X.F."/>
            <person name="Huang Y.H."/>
            <person name="Xu Z.Y."/>
            <person name="Chen M.L."/>
            <person name="Du X.Y."/>
            <person name="Qiu B.Y."/>
            <person name="Chen P.T."/>
            <person name="Zhang W."/>
            <person name="Slipinski A."/>
            <person name="Escalona H.E."/>
            <person name="Waterhouse R.M."/>
            <person name="Zwick A."/>
            <person name="Pang H."/>
        </authorList>
    </citation>
    <scope>NUCLEOTIDE SEQUENCE [LARGE SCALE GENOMIC DNA]</scope>
    <source>
        <strain evidence="3">SYSU2018</strain>
    </source>
</reference>
<dbReference type="EMBL" id="JABFTP020000001">
    <property type="protein sequence ID" value="KAL3266901.1"/>
    <property type="molecule type" value="Genomic_DNA"/>
</dbReference>
<evidence type="ECO:0000313" key="4">
    <source>
        <dbReference type="Proteomes" id="UP001516400"/>
    </source>
</evidence>
<dbReference type="SUPFAM" id="SSF52058">
    <property type="entry name" value="L domain-like"/>
    <property type="match status" value="1"/>
</dbReference>
<dbReference type="Proteomes" id="UP001516400">
    <property type="component" value="Unassembled WGS sequence"/>
</dbReference>
<keyword evidence="4" id="KW-1185">Reference proteome</keyword>
<evidence type="ECO:0000256" key="1">
    <source>
        <dbReference type="ARBA" id="ARBA00022614"/>
    </source>
</evidence>
<proteinExistence type="predicted"/>
<dbReference type="InterPro" id="IPR032675">
    <property type="entry name" value="LRR_dom_sf"/>
</dbReference>
<dbReference type="PRINTS" id="PR00019">
    <property type="entry name" value="LEURICHRPT"/>
</dbReference>
<comment type="caution">
    <text evidence="3">The sequence shown here is derived from an EMBL/GenBank/DDBJ whole genome shotgun (WGS) entry which is preliminary data.</text>
</comment>
<dbReference type="PANTHER" id="PTHR45617">
    <property type="entry name" value="LEUCINE RICH REPEAT FAMILY PROTEIN"/>
    <property type="match status" value="1"/>
</dbReference>
<evidence type="ECO:0000256" key="2">
    <source>
        <dbReference type="ARBA" id="ARBA00022737"/>
    </source>
</evidence>
<dbReference type="InterPro" id="IPR003591">
    <property type="entry name" value="Leu-rich_rpt_typical-subtyp"/>
</dbReference>
<evidence type="ECO:0000313" key="3">
    <source>
        <dbReference type="EMBL" id="KAL3266901.1"/>
    </source>
</evidence>
<gene>
    <name evidence="3" type="ORF">HHI36_011051</name>
</gene>
<sequence length="382" mass="45016">MKDPTEKPGLNTLMTLSKSILSVDVRTTTSLDLTSCCLTYIPSVLKDLPLRNLKLSKNKLKEIPECLYLGLEKLEYLDLCHNQIKTFEVEPKCCETLKMLNISYNKMADIPQWILCLYATNLEELCYDFNRVTCLRCIFDNPEKFPVKKLSMKNCILRKEDCNFLKQCKNLEQLNISNSTESTLHSNIIENVEQLFIQPNWKNINILKLNNIAISIFPENLTWLETLTELHLTHNDFMWLPIDGLEFLVNLEVLDLSHNSLYSIPDKLCWLENLKVLKLNFNNIESIPDFSKMERLEILDLYYNKLLNFEYNMDTKNLKYLDLEFNYFNTEDYGLVSYEHKRDEFQESYKMKKGSMDIERCMIVFNLLIQTLYANIPISQTF</sequence>
<protein>
    <submittedName>
        <fullName evidence="3">Uncharacterized protein</fullName>
    </submittedName>
</protein>
<accession>A0ABD2MKL7</accession>
<dbReference type="Gene3D" id="3.80.10.10">
    <property type="entry name" value="Ribonuclease Inhibitor"/>
    <property type="match status" value="2"/>
</dbReference>
<keyword evidence="1" id="KW-0433">Leucine-rich repeat</keyword>
<dbReference type="SMART" id="SM00369">
    <property type="entry name" value="LRR_TYP"/>
    <property type="match status" value="6"/>
</dbReference>